<dbReference type="Proteomes" id="UP001497497">
    <property type="component" value="Unassembled WGS sequence"/>
</dbReference>
<evidence type="ECO:0000313" key="3">
    <source>
        <dbReference type="Proteomes" id="UP001497497"/>
    </source>
</evidence>
<protein>
    <recommendedName>
        <fullName evidence="1">Peptidase C45 hydrolase domain-containing protein</fullName>
    </recommendedName>
</protein>
<dbReference type="PANTHER" id="PTHR34180:SF1">
    <property type="entry name" value="BETA-ALANYL-DOPAMINE_CARCININE HYDROLASE"/>
    <property type="match status" value="1"/>
</dbReference>
<accession>A0AAV2HFG2</accession>
<dbReference type="Gene3D" id="3.60.60.10">
    <property type="entry name" value="Penicillin V Acylase, Chain A"/>
    <property type="match status" value="1"/>
</dbReference>
<name>A0AAV2HFG2_LYMST</name>
<gene>
    <name evidence="2" type="ORF">GSLYS_00006233001</name>
</gene>
<sequence length="397" mass="45117">MLHPCTGWPTRDMTERCAQSLPLLYAVGTHYDVGYSVGKTFADKIKSFWRESADVNNIDLPFYNTPAGKEYFKKALEICKKNFPQFVRELEGIADGAQMSFDNIFMLNLSKEVHNVLAQQPVDKQFKEVAGCTDIFINRPTCKILGHNEDCDPKIKPFGYLVSFQILQDNLEEEEETFTAYCYPGVLPGTAFSFNRHGMVFSVNGLYPDFISETSPPRMFINRSMIKARSLNEAIELIKNPGFGVAYGFTLNIADIRHPSDMWSVEVAPHANESLFHVYTVAEEKDPGRPCHYIHINNYKHLKIAEKPNLRSTKARTIRTEEFPPPENRQNVLTILGDEGNQEFPIYRSERPSDHSATSFTAVVDIIKNRVDIYTENPAKSGVKPLLCLNIMEKNEA</sequence>
<keyword evidence="3" id="KW-1185">Reference proteome</keyword>
<evidence type="ECO:0000259" key="1">
    <source>
        <dbReference type="Pfam" id="PF03417"/>
    </source>
</evidence>
<dbReference type="InterPro" id="IPR047801">
    <property type="entry name" value="Peptidase_C45"/>
</dbReference>
<comment type="caution">
    <text evidence="2">The sequence shown here is derived from an EMBL/GenBank/DDBJ whole genome shotgun (WGS) entry which is preliminary data.</text>
</comment>
<dbReference type="AlphaFoldDB" id="A0AAV2HFG2"/>
<proteinExistence type="predicted"/>
<feature type="domain" description="Peptidase C45 hydrolase" evidence="1">
    <location>
        <begin position="138"/>
        <end position="379"/>
    </location>
</feature>
<evidence type="ECO:0000313" key="2">
    <source>
        <dbReference type="EMBL" id="CAL1532154.1"/>
    </source>
</evidence>
<dbReference type="Pfam" id="PF03417">
    <property type="entry name" value="AAT"/>
    <property type="match status" value="1"/>
</dbReference>
<dbReference type="InterPro" id="IPR047794">
    <property type="entry name" value="C45_proenzyme-like"/>
</dbReference>
<dbReference type="PANTHER" id="PTHR34180">
    <property type="entry name" value="PEPTIDASE C45"/>
    <property type="match status" value="1"/>
</dbReference>
<reference evidence="2 3" key="1">
    <citation type="submission" date="2024-04" db="EMBL/GenBank/DDBJ databases">
        <authorList>
            <consortium name="Genoscope - CEA"/>
            <person name="William W."/>
        </authorList>
    </citation>
    <scope>NUCLEOTIDE SEQUENCE [LARGE SCALE GENOMIC DNA]</scope>
</reference>
<dbReference type="EMBL" id="CAXITT010000108">
    <property type="protein sequence ID" value="CAL1532154.1"/>
    <property type="molecule type" value="Genomic_DNA"/>
</dbReference>
<organism evidence="2 3">
    <name type="scientific">Lymnaea stagnalis</name>
    <name type="common">Great pond snail</name>
    <name type="synonym">Helix stagnalis</name>
    <dbReference type="NCBI Taxonomy" id="6523"/>
    <lineage>
        <taxon>Eukaryota</taxon>
        <taxon>Metazoa</taxon>
        <taxon>Spiralia</taxon>
        <taxon>Lophotrochozoa</taxon>
        <taxon>Mollusca</taxon>
        <taxon>Gastropoda</taxon>
        <taxon>Heterobranchia</taxon>
        <taxon>Euthyneura</taxon>
        <taxon>Panpulmonata</taxon>
        <taxon>Hygrophila</taxon>
        <taxon>Lymnaeoidea</taxon>
        <taxon>Lymnaeidae</taxon>
        <taxon>Lymnaea</taxon>
    </lineage>
</organism>
<dbReference type="InterPro" id="IPR005079">
    <property type="entry name" value="Peptidase_C45_hydrolase"/>
</dbReference>
<dbReference type="NCBIfam" id="NF040521">
    <property type="entry name" value="C45_proenzyme"/>
    <property type="match status" value="1"/>
</dbReference>